<sequence length="109" mass="12808">MPFVAARLSCRLAPEKPRSPWRRWPRLELSDRDGFTSRLPPPDEFDSAVEESFAKKFGPQRDGWTLNREGEILHDRQTTFIPDFVFRHEDGTEVLMEIVGFWTPEYLAK</sequence>
<organism evidence="1">
    <name type="scientific">marine sediment metagenome</name>
    <dbReference type="NCBI Taxonomy" id="412755"/>
    <lineage>
        <taxon>unclassified sequences</taxon>
        <taxon>metagenomes</taxon>
        <taxon>ecological metagenomes</taxon>
    </lineage>
</organism>
<protein>
    <submittedName>
        <fullName evidence="1">Uncharacterized protein</fullName>
    </submittedName>
</protein>
<dbReference type="PANTHER" id="PTHR39640:SF1">
    <property type="entry name" value="DUF790 FAMILY PROTEIN"/>
    <property type="match status" value="1"/>
</dbReference>
<gene>
    <name evidence="1" type="ORF">LCGC14_2427990</name>
</gene>
<accession>A0A0F9BMV6</accession>
<dbReference type="PANTHER" id="PTHR39640">
    <property type="entry name" value="VNG6129C"/>
    <property type="match status" value="1"/>
</dbReference>
<dbReference type="AlphaFoldDB" id="A0A0F9BMV6"/>
<dbReference type="EMBL" id="LAZR01037070">
    <property type="protein sequence ID" value="KKL23180.1"/>
    <property type="molecule type" value="Genomic_DNA"/>
</dbReference>
<proteinExistence type="predicted"/>
<evidence type="ECO:0000313" key="1">
    <source>
        <dbReference type="EMBL" id="KKL23180.1"/>
    </source>
</evidence>
<feature type="non-terminal residue" evidence="1">
    <location>
        <position position="109"/>
    </location>
</feature>
<comment type="caution">
    <text evidence="1">The sequence shown here is derived from an EMBL/GenBank/DDBJ whole genome shotgun (WGS) entry which is preliminary data.</text>
</comment>
<name>A0A0F9BMV6_9ZZZZ</name>
<reference evidence="1" key="1">
    <citation type="journal article" date="2015" name="Nature">
        <title>Complex archaea that bridge the gap between prokaryotes and eukaryotes.</title>
        <authorList>
            <person name="Spang A."/>
            <person name="Saw J.H."/>
            <person name="Jorgensen S.L."/>
            <person name="Zaremba-Niedzwiedzka K."/>
            <person name="Martijn J."/>
            <person name="Lind A.E."/>
            <person name="van Eijk R."/>
            <person name="Schleper C."/>
            <person name="Guy L."/>
            <person name="Ettema T.J."/>
        </authorList>
    </citation>
    <scope>NUCLEOTIDE SEQUENCE</scope>
</reference>
<dbReference type="InterPro" id="IPR008508">
    <property type="entry name" value="Bax1"/>
</dbReference>
<dbReference type="Pfam" id="PF05626">
    <property type="entry name" value="DUF790"/>
    <property type="match status" value="1"/>
</dbReference>